<proteinExistence type="predicted"/>
<dbReference type="SUPFAM" id="SSF56112">
    <property type="entry name" value="Protein kinase-like (PK-like)"/>
    <property type="match status" value="1"/>
</dbReference>
<keyword evidence="4" id="KW-1185">Reference proteome</keyword>
<feature type="region of interest" description="Disordered" evidence="1">
    <location>
        <begin position="72"/>
        <end position="91"/>
    </location>
</feature>
<name>A0A4R4YS92_9ACTN</name>
<reference evidence="3 4" key="1">
    <citation type="submission" date="2019-03" db="EMBL/GenBank/DDBJ databases">
        <title>Draft genome sequences of novel Actinobacteria.</title>
        <authorList>
            <person name="Sahin N."/>
            <person name="Ay H."/>
            <person name="Saygin H."/>
        </authorList>
    </citation>
    <scope>NUCLEOTIDE SEQUENCE [LARGE SCALE GENOMIC DNA]</scope>
    <source>
        <strain evidence="3 4">CH32</strain>
    </source>
</reference>
<dbReference type="Proteomes" id="UP000295302">
    <property type="component" value="Unassembled WGS sequence"/>
</dbReference>
<gene>
    <name evidence="3" type="ORF">E1286_18390</name>
</gene>
<accession>A0A4R4YS92</accession>
<protein>
    <submittedName>
        <fullName evidence="3">Aminoglycoside phosphotransferase family protein</fullName>
    </submittedName>
</protein>
<organism evidence="3 4">
    <name type="scientific">Nonomuraea terrae</name>
    <dbReference type="NCBI Taxonomy" id="2530383"/>
    <lineage>
        <taxon>Bacteria</taxon>
        <taxon>Bacillati</taxon>
        <taxon>Actinomycetota</taxon>
        <taxon>Actinomycetes</taxon>
        <taxon>Streptosporangiales</taxon>
        <taxon>Streptosporangiaceae</taxon>
        <taxon>Nonomuraea</taxon>
    </lineage>
</organism>
<feature type="region of interest" description="Disordered" evidence="1">
    <location>
        <begin position="1"/>
        <end position="61"/>
    </location>
</feature>
<keyword evidence="3" id="KW-0808">Transferase</keyword>
<sequence length="389" mass="42033">MPHAAADRRDRRRPRRAGAPGGRRPAVRQVHDGLVRARVHRGRGAGGRTSARRGRPRAAAAFPRAPAPVLRPRARPVRRPGGGPVTGSERARRAVRLAVTAGRRLGLRATEPRVLHDVFNVLVHLAPDPVVARVPSLTIDSAEEQAERQRRELAVVSWLAGRGAPVVPPSPLVPPKPVTCEDTSLTLWQYVDERDPVAAAPPESLEARLTEQAGWVPGLHQAMAGYPGELTPLAPVVPAARRALAELRLRPGPLTPSDLDRMEHECAVAEAVAADLPGAFPGARVQAVHGDAPHYNVLRIERGYLFSDFEDVTLAPVEWDLAGAGPQAIETYVRAGGRRPDPALLDFMEGARLLQVVAALAVTPRMPELARMLEPMLPQWRARPPLAAP</sequence>
<evidence type="ECO:0000259" key="2">
    <source>
        <dbReference type="Pfam" id="PF01636"/>
    </source>
</evidence>
<evidence type="ECO:0000256" key="1">
    <source>
        <dbReference type="SAM" id="MobiDB-lite"/>
    </source>
</evidence>
<feature type="domain" description="Aminoglycoside phosphotransferase" evidence="2">
    <location>
        <begin position="137"/>
        <end position="343"/>
    </location>
</feature>
<evidence type="ECO:0000313" key="4">
    <source>
        <dbReference type="Proteomes" id="UP000295302"/>
    </source>
</evidence>
<dbReference type="OrthoDB" id="115252at2"/>
<dbReference type="InterPro" id="IPR011009">
    <property type="entry name" value="Kinase-like_dom_sf"/>
</dbReference>
<dbReference type="InterPro" id="IPR002575">
    <property type="entry name" value="Aminoglycoside_PTrfase"/>
</dbReference>
<comment type="caution">
    <text evidence="3">The sequence shown here is derived from an EMBL/GenBank/DDBJ whole genome shotgun (WGS) entry which is preliminary data.</text>
</comment>
<dbReference type="GO" id="GO:0016740">
    <property type="term" value="F:transferase activity"/>
    <property type="evidence" value="ECO:0007669"/>
    <property type="project" value="UniProtKB-KW"/>
</dbReference>
<evidence type="ECO:0000313" key="3">
    <source>
        <dbReference type="EMBL" id="TDD47244.1"/>
    </source>
</evidence>
<dbReference type="AlphaFoldDB" id="A0A4R4YS92"/>
<dbReference type="Gene3D" id="3.90.1200.10">
    <property type="match status" value="1"/>
</dbReference>
<dbReference type="EMBL" id="SMKQ01000049">
    <property type="protein sequence ID" value="TDD47244.1"/>
    <property type="molecule type" value="Genomic_DNA"/>
</dbReference>
<dbReference type="Pfam" id="PF01636">
    <property type="entry name" value="APH"/>
    <property type="match status" value="1"/>
</dbReference>